<accession>A0A9P4VW70</accession>
<dbReference type="Proteomes" id="UP000799429">
    <property type="component" value="Unassembled WGS sequence"/>
</dbReference>
<dbReference type="PANTHER" id="PTHR11864:SF0">
    <property type="entry name" value="PRP40 PRE-MRNA PROCESSING FACTOR 40 HOMOLOG A (YEAST)"/>
    <property type="match status" value="1"/>
</dbReference>
<keyword evidence="10" id="KW-1185">Reference proteome</keyword>
<reference evidence="9" key="1">
    <citation type="journal article" date="2020" name="Stud. Mycol.">
        <title>101 Dothideomycetes genomes: a test case for predicting lifestyles and emergence of pathogens.</title>
        <authorList>
            <person name="Haridas S."/>
            <person name="Albert R."/>
            <person name="Binder M."/>
            <person name="Bloem J."/>
            <person name="Labutti K."/>
            <person name="Salamov A."/>
            <person name="Andreopoulos B."/>
            <person name="Baker S."/>
            <person name="Barry K."/>
            <person name="Bills G."/>
            <person name="Bluhm B."/>
            <person name="Cannon C."/>
            <person name="Castanera R."/>
            <person name="Culley D."/>
            <person name="Daum C."/>
            <person name="Ezra D."/>
            <person name="Gonzalez J."/>
            <person name="Henrissat B."/>
            <person name="Kuo A."/>
            <person name="Liang C."/>
            <person name="Lipzen A."/>
            <person name="Lutzoni F."/>
            <person name="Magnuson J."/>
            <person name="Mondo S."/>
            <person name="Nolan M."/>
            <person name="Ohm R."/>
            <person name="Pangilinan J."/>
            <person name="Park H.-J."/>
            <person name="Ramirez L."/>
            <person name="Alfaro M."/>
            <person name="Sun H."/>
            <person name="Tritt A."/>
            <person name="Yoshinaga Y."/>
            <person name="Zwiers L.-H."/>
            <person name="Turgeon B."/>
            <person name="Goodwin S."/>
            <person name="Spatafora J."/>
            <person name="Crous P."/>
            <person name="Grigoriev I."/>
        </authorList>
    </citation>
    <scope>NUCLEOTIDE SEQUENCE</scope>
    <source>
        <strain evidence="9">CBS 101060</strain>
    </source>
</reference>
<protein>
    <recommendedName>
        <fullName evidence="11">Formin binding protein</fullName>
    </recommendedName>
</protein>
<dbReference type="OrthoDB" id="187617at2759"/>
<dbReference type="InterPro" id="IPR039726">
    <property type="entry name" value="Prp40-like"/>
</dbReference>
<evidence type="ECO:0000256" key="6">
    <source>
        <dbReference type="SAM" id="MobiDB-lite"/>
    </source>
</evidence>
<dbReference type="CDD" id="cd00201">
    <property type="entry name" value="WW"/>
    <property type="match status" value="2"/>
</dbReference>
<evidence type="ECO:0000259" key="7">
    <source>
        <dbReference type="PROSITE" id="PS50020"/>
    </source>
</evidence>
<feature type="domain" description="FF" evidence="8">
    <location>
        <begin position="146"/>
        <end position="203"/>
    </location>
</feature>
<feature type="domain" description="FF" evidence="8">
    <location>
        <begin position="362"/>
        <end position="423"/>
    </location>
</feature>
<keyword evidence="5" id="KW-0539">Nucleus</keyword>
<dbReference type="FunFam" id="1.10.10.440:FF:000033">
    <property type="entry name" value="Formin binding protein (FNB3)"/>
    <property type="match status" value="1"/>
</dbReference>
<evidence type="ECO:0000256" key="3">
    <source>
        <dbReference type="ARBA" id="ARBA00022737"/>
    </source>
</evidence>
<gene>
    <name evidence="9" type="ORF">M501DRAFT_998702</name>
</gene>
<dbReference type="Pfam" id="PF25432">
    <property type="entry name" value="FF_PRPF40A"/>
    <property type="match status" value="1"/>
</dbReference>
<dbReference type="Pfam" id="PF00397">
    <property type="entry name" value="WW"/>
    <property type="match status" value="2"/>
</dbReference>
<dbReference type="PROSITE" id="PS50020">
    <property type="entry name" value="WW_DOMAIN_2"/>
    <property type="match status" value="2"/>
</dbReference>
<dbReference type="GO" id="GO:0005685">
    <property type="term" value="C:U1 snRNP"/>
    <property type="evidence" value="ECO:0007669"/>
    <property type="project" value="TreeGrafter"/>
</dbReference>
<dbReference type="SUPFAM" id="SSF81698">
    <property type="entry name" value="FF domain"/>
    <property type="match status" value="5"/>
</dbReference>
<dbReference type="SMART" id="SM00441">
    <property type="entry name" value="FF"/>
    <property type="match status" value="5"/>
</dbReference>
<dbReference type="InterPro" id="IPR001202">
    <property type="entry name" value="WW_dom"/>
</dbReference>
<evidence type="ECO:0000313" key="9">
    <source>
        <dbReference type="EMBL" id="KAF2842414.1"/>
    </source>
</evidence>
<feature type="region of interest" description="Disordered" evidence="6">
    <location>
        <begin position="111"/>
        <end position="132"/>
    </location>
</feature>
<proteinExistence type="predicted"/>
<dbReference type="SUPFAM" id="SSF51045">
    <property type="entry name" value="WW domain"/>
    <property type="match status" value="2"/>
</dbReference>
<dbReference type="GO" id="GO:0071004">
    <property type="term" value="C:U2-type prespliceosome"/>
    <property type="evidence" value="ECO:0007669"/>
    <property type="project" value="TreeGrafter"/>
</dbReference>
<dbReference type="SMART" id="SM00456">
    <property type="entry name" value="WW"/>
    <property type="match status" value="2"/>
</dbReference>
<feature type="compositionally biased region" description="Basic and acidic residues" evidence="6">
    <location>
        <begin position="595"/>
        <end position="617"/>
    </location>
</feature>
<feature type="compositionally biased region" description="Basic and acidic residues" evidence="6">
    <location>
        <begin position="628"/>
        <end position="640"/>
    </location>
</feature>
<evidence type="ECO:0000256" key="5">
    <source>
        <dbReference type="ARBA" id="ARBA00023242"/>
    </source>
</evidence>
<feature type="compositionally biased region" description="Basic and acidic residues" evidence="6">
    <location>
        <begin position="691"/>
        <end position="702"/>
    </location>
</feature>
<feature type="domain" description="WW" evidence="7">
    <location>
        <begin position="51"/>
        <end position="79"/>
    </location>
</feature>
<evidence type="ECO:0000256" key="4">
    <source>
        <dbReference type="ARBA" id="ARBA00023187"/>
    </source>
</evidence>
<dbReference type="PANTHER" id="PTHR11864">
    <property type="entry name" value="PRE-MRNA-PROCESSING PROTEIN PRP40"/>
    <property type="match status" value="1"/>
</dbReference>
<keyword evidence="4" id="KW-0508">mRNA splicing</keyword>
<dbReference type="FunFam" id="1.10.10.440:FF:000013">
    <property type="entry name" value="pre-mRNA-processing protein 40A isoform X1"/>
    <property type="match status" value="1"/>
</dbReference>
<feature type="region of interest" description="Disordered" evidence="6">
    <location>
        <begin position="556"/>
        <end position="753"/>
    </location>
</feature>
<feature type="domain" description="WW" evidence="7">
    <location>
        <begin position="5"/>
        <end position="38"/>
    </location>
</feature>
<dbReference type="FunFam" id="1.10.10.440:FF:000034">
    <property type="entry name" value="Formin binding protein (FNB3)"/>
    <property type="match status" value="1"/>
</dbReference>
<dbReference type="InterPro" id="IPR002713">
    <property type="entry name" value="FF_domain"/>
</dbReference>
<dbReference type="GO" id="GO:0003723">
    <property type="term" value="F:RNA binding"/>
    <property type="evidence" value="ECO:0007669"/>
    <property type="project" value="TreeGrafter"/>
</dbReference>
<dbReference type="AlphaFoldDB" id="A0A9P4VW70"/>
<dbReference type="PROSITE" id="PS51676">
    <property type="entry name" value="FF"/>
    <property type="match status" value="3"/>
</dbReference>
<evidence type="ECO:0008006" key="11">
    <source>
        <dbReference type="Google" id="ProtNLM"/>
    </source>
</evidence>
<comment type="caution">
    <text evidence="9">The sequence shown here is derived from an EMBL/GenBank/DDBJ whole genome shotgun (WGS) entry which is preliminary data.</text>
</comment>
<dbReference type="Pfam" id="PF01846">
    <property type="entry name" value="FF"/>
    <property type="match status" value="3"/>
</dbReference>
<dbReference type="GO" id="GO:0045292">
    <property type="term" value="P:mRNA cis splicing, via spliceosome"/>
    <property type="evidence" value="ECO:0007669"/>
    <property type="project" value="InterPro"/>
</dbReference>
<evidence type="ECO:0000256" key="1">
    <source>
        <dbReference type="ARBA" id="ARBA00004123"/>
    </source>
</evidence>
<dbReference type="Gene3D" id="1.10.10.440">
    <property type="entry name" value="FF domain"/>
    <property type="match status" value="5"/>
</dbReference>
<feature type="compositionally biased region" description="Basic and acidic residues" evidence="6">
    <location>
        <begin position="556"/>
        <end position="584"/>
    </location>
</feature>
<evidence type="ECO:0000259" key="8">
    <source>
        <dbReference type="PROSITE" id="PS51676"/>
    </source>
</evidence>
<dbReference type="PROSITE" id="PS01159">
    <property type="entry name" value="WW_DOMAIN_1"/>
    <property type="match status" value="2"/>
</dbReference>
<evidence type="ECO:0000313" key="10">
    <source>
        <dbReference type="Proteomes" id="UP000799429"/>
    </source>
</evidence>
<keyword evidence="3" id="KW-0677">Repeat</keyword>
<sequence>MNGAPAAPGLWQEARHSDGRTYYYNTQTKVTQWTKPEVLMTPLERALANQPWKEYTAEGGKKYWYNTETKKSSWEMPEVYKQALAHQPPPSLPPTPAQTFVAGAPSNFSQSYTHRDRDDYNNGDHPRVDRPQGYAPAFVSQAEPEYSSAEDAEAAFFKLLKRVGVQPDWTWEDTVKATIKDPQYRAIKDPKDRKIAFGKYIVEVKSQERDKEKERLAKLQADFTSMLRSHPEIKYYTRWKTARPMIEGETVFRAAKEEEEKKRLFYEYIGELRKAHLDQEAATRRQAMDELMEILGALDLEPYTRWAEAQGILSSNERFTGDEKFKSLQKSDILKAFENHNRSLERSWNDAKQKKKLGKARRERQARDQFRSLLADLRTAGRLKAGSRWMNIRPLIENDTRYTAALNQSGSSPMDMFWDVVEEEERVLRGKRSEVLDVLEDIRYEITPKTTLEDFVSIMQTDRRTANFDPDSLTLIFERLREKVLRRSEEDKHHAERHQRRAIDALRSKIKHLEPPVALGDTWEQVRSRIEKLEEYRTLDSDELRRSAFEKVMRRLKEKDEEDKDRSRRDHRDRDRERDRDYRNGHATPRRRRTRTPEADPYEADRRKAQADREQQYRRGGVRGLSPPKRDSYDRYDRGSSRQVSQSHYDRERREREAERERSYISRADPRDKASELDYGDSRPGSTRRRRDSEGDSPDSRRDTKRTRRERLSRERTVSPGKQRSKTPPAQPAPPAEDPAVRSGSEEGEIEED</sequence>
<feature type="compositionally biased region" description="Basic and acidic residues" evidence="6">
    <location>
        <begin position="113"/>
        <end position="130"/>
    </location>
</feature>
<comment type="subcellular location">
    <subcellularLocation>
        <location evidence="1">Nucleus</location>
    </subcellularLocation>
</comment>
<dbReference type="InterPro" id="IPR036020">
    <property type="entry name" value="WW_dom_sf"/>
</dbReference>
<feature type="domain" description="FF" evidence="8">
    <location>
        <begin position="215"/>
        <end position="271"/>
    </location>
</feature>
<dbReference type="InterPro" id="IPR036517">
    <property type="entry name" value="FF_domain_sf"/>
</dbReference>
<dbReference type="EMBL" id="MU006090">
    <property type="protein sequence ID" value="KAF2842414.1"/>
    <property type="molecule type" value="Genomic_DNA"/>
</dbReference>
<organism evidence="9 10">
    <name type="scientific">Patellaria atrata CBS 101060</name>
    <dbReference type="NCBI Taxonomy" id="1346257"/>
    <lineage>
        <taxon>Eukaryota</taxon>
        <taxon>Fungi</taxon>
        <taxon>Dikarya</taxon>
        <taxon>Ascomycota</taxon>
        <taxon>Pezizomycotina</taxon>
        <taxon>Dothideomycetes</taxon>
        <taxon>Dothideomycetes incertae sedis</taxon>
        <taxon>Patellariales</taxon>
        <taxon>Patellariaceae</taxon>
        <taxon>Patellaria</taxon>
    </lineage>
</organism>
<dbReference type="Gene3D" id="2.20.70.10">
    <property type="match status" value="2"/>
</dbReference>
<feature type="compositionally biased region" description="Basic and acidic residues" evidence="6">
    <location>
        <begin position="648"/>
        <end position="676"/>
    </location>
</feature>
<keyword evidence="2" id="KW-0507">mRNA processing</keyword>
<name>A0A9P4VW70_9PEZI</name>
<evidence type="ECO:0000256" key="2">
    <source>
        <dbReference type="ARBA" id="ARBA00022664"/>
    </source>
</evidence>